<dbReference type="AlphaFoldDB" id="Q0VLX9"/>
<feature type="signal peptide" evidence="12">
    <location>
        <begin position="1"/>
        <end position="23"/>
    </location>
</feature>
<dbReference type="eggNOG" id="COG4206">
    <property type="taxonomic scope" value="Bacteria"/>
</dbReference>
<keyword evidence="15" id="KW-0675">Receptor</keyword>
<keyword evidence="8 10" id="KW-0472">Membrane</keyword>
<evidence type="ECO:0000256" key="5">
    <source>
        <dbReference type="ARBA" id="ARBA00022729"/>
    </source>
</evidence>
<keyword evidence="9 10" id="KW-0998">Cell outer membrane</keyword>
<sequence length="616" mass="67634">MVFRPIAACAAMSLCAWPLLAYAESSPLDAAVLRVSMLDPVVVTPTLASRTTEASLASVTVLDEKQLRERQPQDITEMLRGQPGVDITGNGAFGKATSVYLRGTGSSSTLLMVDGVRLRSATGGSPSWQFLPPTLIDRIEIVRGPRGSLYGADAVGGVVQVFTPGARDLSNEQTGWVELGAGSFNSRRVAAGAQGEQDGTRYNLAVDRFDTDGTEIREGSDDRGYDNTSAVARVTHRFDNDAEIGVFGFRAAGSTEFEGSSPSQKKVTDYAMQTAGVKGQLWVTERWLSKLILSDSRDENENFTDGNRDSIFNTRSRAANWQNVFALGDHQLVVGADYLQDLVDSTTLYLEDERDNSAGFAQLLLNFGAFDVQASGRYDDNEAYGSETTGGLALGYKLDNHHRLRASYGTAFRAPTFNDLYFPGFGNDQLDPESSASTELGVRGQYQRWYWDIAAYQTDVDDLIAYALQGGRYAPFNVNRARIRGVELATGVEINQWRAGAAFTAQDPEDRDTGLVLQRQSKRSFRFDLDRAMGNVSLGGSVVLQGHRYNDAQNDVRLSGFGLLDLRVGWNFARNWSTRLAVKNVLDKEYATAQNFAGWNYMNAGRSVMLSLRYDR</sequence>
<keyword evidence="3 10" id="KW-1134">Transmembrane beta strand</keyword>
<dbReference type="InterPro" id="IPR039426">
    <property type="entry name" value="TonB-dep_rcpt-like"/>
</dbReference>
<dbReference type="Pfam" id="PF00593">
    <property type="entry name" value="TonB_dep_Rec_b-barrel"/>
    <property type="match status" value="1"/>
</dbReference>
<dbReference type="RefSeq" id="WP_011589645.1">
    <property type="nucleotide sequence ID" value="NC_008260.1"/>
</dbReference>
<dbReference type="InterPro" id="IPR037066">
    <property type="entry name" value="Plug_dom_sf"/>
</dbReference>
<feature type="domain" description="TonB-dependent receptor-like beta-barrel" evidence="13">
    <location>
        <begin position="185"/>
        <end position="585"/>
    </location>
</feature>
<evidence type="ECO:0000259" key="14">
    <source>
        <dbReference type="Pfam" id="PF07715"/>
    </source>
</evidence>
<gene>
    <name evidence="15" type="ordered locus">ABO_2371</name>
</gene>
<evidence type="ECO:0000256" key="3">
    <source>
        <dbReference type="ARBA" id="ARBA00022452"/>
    </source>
</evidence>
<evidence type="ECO:0000256" key="1">
    <source>
        <dbReference type="ARBA" id="ARBA00004571"/>
    </source>
</evidence>
<proteinExistence type="inferred from homology"/>
<dbReference type="Gene3D" id="2.40.170.20">
    <property type="entry name" value="TonB-dependent receptor, beta-barrel domain"/>
    <property type="match status" value="1"/>
</dbReference>
<evidence type="ECO:0000256" key="9">
    <source>
        <dbReference type="ARBA" id="ARBA00023237"/>
    </source>
</evidence>
<evidence type="ECO:0000256" key="7">
    <source>
        <dbReference type="ARBA" id="ARBA00023077"/>
    </source>
</evidence>
<dbReference type="EMBL" id="AM286690">
    <property type="protein sequence ID" value="CAL17819.1"/>
    <property type="molecule type" value="Genomic_DNA"/>
</dbReference>
<evidence type="ECO:0000259" key="13">
    <source>
        <dbReference type="Pfam" id="PF00593"/>
    </source>
</evidence>
<dbReference type="PROSITE" id="PS52016">
    <property type="entry name" value="TONB_DEPENDENT_REC_3"/>
    <property type="match status" value="1"/>
</dbReference>
<evidence type="ECO:0000256" key="4">
    <source>
        <dbReference type="ARBA" id="ARBA00022692"/>
    </source>
</evidence>
<organism evidence="15 16">
    <name type="scientific">Alcanivorax borkumensis (strain ATCC 700651 / DSM 11573 / NCIMB 13689 / SK2)</name>
    <dbReference type="NCBI Taxonomy" id="393595"/>
    <lineage>
        <taxon>Bacteria</taxon>
        <taxon>Pseudomonadati</taxon>
        <taxon>Pseudomonadota</taxon>
        <taxon>Gammaproteobacteria</taxon>
        <taxon>Oceanospirillales</taxon>
        <taxon>Alcanivoracaceae</taxon>
        <taxon>Alcanivorax</taxon>
    </lineage>
</organism>
<name>Q0VLX9_ALCBS</name>
<dbReference type="STRING" id="393595.ABO_2371"/>
<keyword evidence="5 12" id="KW-0732">Signal</keyword>
<feature type="domain" description="TonB-dependent receptor plug" evidence="14">
    <location>
        <begin position="55"/>
        <end position="158"/>
    </location>
</feature>
<evidence type="ECO:0000313" key="16">
    <source>
        <dbReference type="Proteomes" id="UP000008871"/>
    </source>
</evidence>
<keyword evidence="4 10" id="KW-0812">Transmembrane</keyword>
<dbReference type="KEGG" id="abo:ABO_2371"/>
<keyword evidence="16" id="KW-1185">Reference proteome</keyword>
<dbReference type="PANTHER" id="PTHR30069:SF53">
    <property type="entry name" value="COLICIN I RECEPTOR-RELATED"/>
    <property type="match status" value="1"/>
</dbReference>
<reference evidence="15 16" key="1">
    <citation type="journal article" date="2006" name="Nat. Biotechnol.">
        <title>Genome sequence of the ubiquitous hydrocarbon-degrading marine bacterium Alcanivorax borkumensis.</title>
        <authorList>
            <person name="Schneiker S."/>
            <person name="Martins dos Santos V.A.P."/>
            <person name="Bartels D."/>
            <person name="Bekel T."/>
            <person name="Brecht M."/>
            <person name="Buhrmester J."/>
            <person name="Chernikova T.N."/>
            <person name="Denaro R."/>
            <person name="Ferrer M."/>
            <person name="Gertler C."/>
            <person name="Goesmann A."/>
            <person name="Golyshina O.V."/>
            <person name="Kaminski F."/>
            <person name="Khachane A.N."/>
            <person name="Lang S."/>
            <person name="Linke B."/>
            <person name="McHardy A.C."/>
            <person name="Meyer F."/>
            <person name="Nechitaylo T."/>
            <person name="Puehler A."/>
            <person name="Regenhardt D."/>
            <person name="Rupp O."/>
            <person name="Sabirova J.S."/>
            <person name="Selbitschka W."/>
            <person name="Yakimov M.M."/>
            <person name="Timmis K.N."/>
            <person name="Vorhoelter F.-J."/>
            <person name="Weidner S."/>
            <person name="Kaiser O."/>
            <person name="Golyshin P.N."/>
        </authorList>
    </citation>
    <scope>NUCLEOTIDE SEQUENCE [LARGE SCALE GENOMIC DNA]</scope>
    <source>
        <strain evidence="16">ATCC 700651 / DSM 11573 / NCIMB 13689 / SK2</strain>
    </source>
</reference>
<evidence type="ECO:0000256" key="12">
    <source>
        <dbReference type="SAM" id="SignalP"/>
    </source>
</evidence>
<dbReference type="SUPFAM" id="SSF56935">
    <property type="entry name" value="Porins"/>
    <property type="match status" value="1"/>
</dbReference>
<dbReference type="CDD" id="cd01347">
    <property type="entry name" value="ligand_gated_channel"/>
    <property type="match status" value="1"/>
</dbReference>
<dbReference type="GO" id="GO:0015889">
    <property type="term" value="P:cobalamin transport"/>
    <property type="evidence" value="ECO:0007669"/>
    <property type="project" value="TreeGrafter"/>
</dbReference>
<dbReference type="HOGENOM" id="CLU_008287_18_5_6"/>
<dbReference type="InterPro" id="IPR012910">
    <property type="entry name" value="Plug_dom"/>
</dbReference>
<dbReference type="Proteomes" id="UP000008871">
    <property type="component" value="Chromosome"/>
</dbReference>
<keyword evidence="2 10" id="KW-0813">Transport</keyword>
<feature type="chain" id="PRO_5004178837" evidence="12">
    <location>
        <begin position="24"/>
        <end position="616"/>
    </location>
</feature>
<evidence type="ECO:0000256" key="11">
    <source>
        <dbReference type="RuleBase" id="RU003357"/>
    </source>
</evidence>
<dbReference type="PANTHER" id="PTHR30069">
    <property type="entry name" value="TONB-DEPENDENT OUTER MEMBRANE RECEPTOR"/>
    <property type="match status" value="1"/>
</dbReference>
<dbReference type="InterPro" id="IPR036942">
    <property type="entry name" value="Beta-barrel_TonB_sf"/>
</dbReference>
<evidence type="ECO:0000256" key="6">
    <source>
        <dbReference type="ARBA" id="ARBA00023065"/>
    </source>
</evidence>
<evidence type="ECO:0000313" key="15">
    <source>
        <dbReference type="EMBL" id="CAL17819.1"/>
    </source>
</evidence>
<protein>
    <submittedName>
        <fullName evidence="15">TonB-dependent receptor protein</fullName>
    </submittedName>
</protein>
<comment type="subcellular location">
    <subcellularLocation>
        <location evidence="1 10">Cell outer membrane</location>
        <topology evidence="1 10">Multi-pass membrane protein</topology>
    </subcellularLocation>
</comment>
<evidence type="ECO:0000256" key="8">
    <source>
        <dbReference type="ARBA" id="ARBA00023136"/>
    </source>
</evidence>
<keyword evidence="7 11" id="KW-0798">TonB box</keyword>
<dbReference type="GO" id="GO:0009279">
    <property type="term" value="C:cell outer membrane"/>
    <property type="evidence" value="ECO:0007669"/>
    <property type="project" value="UniProtKB-SubCell"/>
</dbReference>
<dbReference type="InterPro" id="IPR000531">
    <property type="entry name" value="Beta-barrel_TonB"/>
</dbReference>
<evidence type="ECO:0000256" key="10">
    <source>
        <dbReference type="PROSITE-ProRule" id="PRU01360"/>
    </source>
</evidence>
<comment type="similarity">
    <text evidence="10 11">Belongs to the TonB-dependent receptor family.</text>
</comment>
<keyword evidence="6" id="KW-0406">Ion transport</keyword>
<dbReference type="Pfam" id="PF07715">
    <property type="entry name" value="Plug"/>
    <property type="match status" value="1"/>
</dbReference>
<accession>Q0VLX9</accession>
<evidence type="ECO:0000256" key="2">
    <source>
        <dbReference type="ARBA" id="ARBA00022448"/>
    </source>
</evidence>
<dbReference type="Gene3D" id="2.170.130.10">
    <property type="entry name" value="TonB-dependent receptor, plug domain"/>
    <property type="match status" value="1"/>
</dbReference>
<dbReference type="GO" id="GO:0006811">
    <property type="term" value="P:monoatomic ion transport"/>
    <property type="evidence" value="ECO:0007669"/>
    <property type="project" value="UniProtKB-KW"/>
</dbReference>